<protein>
    <submittedName>
        <fullName evidence="1">Uncharacterized protein</fullName>
    </submittedName>
</protein>
<dbReference type="Proteomes" id="UP001302494">
    <property type="component" value="Chromosome"/>
</dbReference>
<sequence length="88" mass="9929">MHLRELPAMRARTPMDHAKASNERLRMDIVSDRLINGRWFPVLNFIEQYTPEFFLLLVDQSVAGEKVAKGLGKGPSGIFGTLIDCRGQ</sequence>
<name>A0AA96JXK6_9BACT</name>
<dbReference type="RefSeq" id="WP_312748860.1">
    <property type="nucleotide sequence ID" value="NZ_CP116968.1"/>
</dbReference>
<gene>
    <name evidence="1" type="ORF">PQG83_09670</name>
</gene>
<evidence type="ECO:0000313" key="2">
    <source>
        <dbReference type="Proteomes" id="UP001302494"/>
    </source>
</evidence>
<evidence type="ECO:0000313" key="1">
    <source>
        <dbReference type="EMBL" id="WNM64002.1"/>
    </source>
</evidence>
<dbReference type="EMBL" id="CP116968">
    <property type="protein sequence ID" value="WNM64002.1"/>
    <property type="molecule type" value="Genomic_DNA"/>
</dbReference>
<keyword evidence="2" id="KW-1185">Reference proteome</keyword>
<reference evidence="1 2" key="1">
    <citation type="submission" date="2023-01" db="EMBL/GenBank/DDBJ databases">
        <title>Cultivation and genomic characterization of new, ubiquitous marine nitrite-oxidizing bacteria from the Nitrospirales.</title>
        <authorList>
            <person name="Mueller A.J."/>
            <person name="Daebeler A."/>
            <person name="Herbold C.W."/>
            <person name="Kirkegaard R.H."/>
            <person name="Daims H."/>
        </authorList>
    </citation>
    <scope>NUCLEOTIDE SEQUENCE [LARGE SCALE GENOMIC DNA]</scope>
    <source>
        <strain evidence="1 2">DK</strain>
    </source>
</reference>
<proteinExistence type="predicted"/>
<organism evidence="1 2">
    <name type="scientific">Candidatus Nitrospira neomarina</name>
    <dbReference type="NCBI Taxonomy" id="3020899"/>
    <lineage>
        <taxon>Bacteria</taxon>
        <taxon>Pseudomonadati</taxon>
        <taxon>Nitrospirota</taxon>
        <taxon>Nitrospiria</taxon>
        <taxon>Nitrospirales</taxon>
        <taxon>Nitrospiraceae</taxon>
        <taxon>Nitrospira</taxon>
    </lineage>
</organism>
<dbReference type="KEGG" id="nneo:PQG83_09670"/>
<accession>A0AA96JXK6</accession>
<dbReference type="AlphaFoldDB" id="A0AA96JXK6"/>